<reference evidence="1" key="1">
    <citation type="submission" date="2020-11" db="EMBL/GenBank/DDBJ databases">
        <title>Sequencing the genomes of 1000 actinobacteria strains.</title>
        <authorList>
            <person name="Klenk H.-P."/>
        </authorList>
    </citation>
    <scope>NUCLEOTIDE SEQUENCE</scope>
    <source>
        <strain evidence="1">DSM 26152</strain>
    </source>
</reference>
<keyword evidence="2" id="KW-1185">Reference proteome</keyword>
<gene>
    <name evidence="1" type="ORF">IW252_000014</name>
</gene>
<comment type="caution">
    <text evidence="1">The sequence shown here is derived from an EMBL/GenBank/DDBJ whole genome shotgun (WGS) entry which is preliminary data.</text>
</comment>
<dbReference type="EMBL" id="JADOTZ010000001">
    <property type="protein sequence ID" value="MBG6083247.1"/>
    <property type="molecule type" value="Genomic_DNA"/>
</dbReference>
<accession>A0A931D6Y4</accession>
<dbReference type="Pfam" id="PF25310">
    <property type="entry name" value="VG15"/>
    <property type="match status" value="1"/>
</dbReference>
<evidence type="ECO:0000313" key="2">
    <source>
        <dbReference type="Proteomes" id="UP000625033"/>
    </source>
</evidence>
<dbReference type="InterPro" id="IPR057369">
    <property type="entry name" value="VG15"/>
</dbReference>
<proteinExistence type="predicted"/>
<protein>
    <submittedName>
        <fullName evidence="1">Uncharacterized protein</fullName>
    </submittedName>
</protein>
<organism evidence="1 2">
    <name type="scientific">Zhihengliuella flava</name>
    <dbReference type="NCBI Taxonomy" id="1285193"/>
    <lineage>
        <taxon>Bacteria</taxon>
        <taxon>Bacillati</taxon>
        <taxon>Actinomycetota</taxon>
        <taxon>Actinomycetes</taxon>
        <taxon>Micrococcales</taxon>
        <taxon>Micrococcaceae</taxon>
        <taxon>Zhihengliuella</taxon>
    </lineage>
</organism>
<dbReference type="Proteomes" id="UP000625033">
    <property type="component" value="Unassembled WGS sequence"/>
</dbReference>
<evidence type="ECO:0000313" key="1">
    <source>
        <dbReference type="EMBL" id="MBG6083247.1"/>
    </source>
</evidence>
<dbReference type="AlphaFoldDB" id="A0A931D6Y4"/>
<sequence length="244" mass="27025">MVQRADLEQYRTSNQDLSTLVVRELEGFFATLDVARPEAARNALLEFLPLLVEVYGQSSAAIAADWYEKTTGTARGTTLAASVTAERVQAGIRYAADGLFHENPSATLGLLRVATDKWVKQPGRDTVAWNADRDGRMWARVPTGKKTCAFCMVLASRDAVYLSEKSAKYGSDGEKYHGECDCVPTPLDSWDDYPEGYDPEGMYEIYNEAANEAGTRSDIKTIAAVMRRQHPDLLRDGVYDPLLL</sequence>
<name>A0A931D6Y4_9MICC</name>
<dbReference type="RefSeq" id="WP_196834706.1">
    <property type="nucleotide sequence ID" value="NZ_JADOTZ010000001.1"/>
</dbReference>